<dbReference type="SUPFAM" id="SSF47699">
    <property type="entry name" value="Bifunctional inhibitor/lipid-transfer protein/seed storage 2S albumin"/>
    <property type="match status" value="1"/>
</dbReference>
<dbReference type="InterPro" id="IPR016140">
    <property type="entry name" value="Bifunc_inhib/LTP/seed_store"/>
</dbReference>
<organism evidence="5 6">
    <name type="scientific">Coffea arabica</name>
    <name type="common">Arabian coffee</name>
    <dbReference type="NCBI Taxonomy" id="13443"/>
    <lineage>
        <taxon>Eukaryota</taxon>
        <taxon>Viridiplantae</taxon>
        <taxon>Streptophyta</taxon>
        <taxon>Embryophyta</taxon>
        <taxon>Tracheophyta</taxon>
        <taxon>Spermatophyta</taxon>
        <taxon>Magnoliopsida</taxon>
        <taxon>eudicotyledons</taxon>
        <taxon>Gunneridae</taxon>
        <taxon>Pentapetalae</taxon>
        <taxon>asterids</taxon>
        <taxon>lamiids</taxon>
        <taxon>Gentianales</taxon>
        <taxon>Rubiaceae</taxon>
        <taxon>Ixoroideae</taxon>
        <taxon>Gardenieae complex</taxon>
        <taxon>Bertiereae - Coffeeae clade</taxon>
        <taxon>Coffeeae</taxon>
        <taxon>Coffea</taxon>
    </lineage>
</organism>
<name>A0ABM4U1Q5_COFAR</name>
<dbReference type="GeneID" id="140005039"/>
<dbReference type="Pfam" id="PF00234">
    <property type="entry name" value="Tryp_alpha_amyl"/>
    <property type="match status" value="1"/>
</dbReference>
<feature type="signal peptide" evidence="3">
    <location>
        <begin position="1"/>
        <end position="25"/>
    </location>
</feature>
<keyword evidence="2" id="KW-0446">Lipid-binding</keyword>
<dbReference type="RefSeq" id="XP_071901212.1">
    <property type="nucleotide sequence ID" value="XM_072045111.1"/>
</dbReference>
<evidence type="ECO:0000256" key="1">
    <source>
        <dbReference type="ARBA" id="ARBA00022448"/>
    </source>
</evidence>
<proteinExistence type="predicted"/>
<dbReference type="Gene3D" id="1.10.110.10">
    <property type="entry name" value="Plant lipid-transfer and hydrophobic proteins"/>
    <property type="match status" value="1"/>
</dbReference>
<sequence>MKASYLAVFAMLVLFLSDQPNVSIAVTCDPNPNGLRPCASAFTSPVSQTCCIKIKEQEPCFCKYATDPKYRAFLDSPIAKKISKACNIPIPKCP</sequence>
<dbReference type="InterPro" id="IPR033872">
    <property type="entry name" value="nsLTP2"/>
</dbReference>
<evidence type="ECO:0000256" key="3">
    <source>
        <dbReference type="SAM" id="SignalP"/>
    </source>
</evidence>
<protein>
    <submittedName>
        <fullName evidence="6">Non-specific lipid-transfer protein 2-like</fullName>
    </submittedName>
</protein>
<dbReference type="InterPro" id="IPR036312">
    <property type="entry name" value="Bifun_inhib/LTP/seed_sf"/>
</dbReference>
<dbReference type="SMART" id="SM00499">
    <property type="entry name" value="AAI"/>
    <property type="match status" value="1"/>
</dbReference>
<keyword evidence="3" id="KW-0732">Signal</keyword>
<evidence type="ECO:0000313" key="5">
    <source>
        <dbReference type="Proteomes" id="UP001652660"/>
    </source>
</evidence>
<evidence type="ECO:0000259" key="4">
    <source>
        <dbReference type="SMART" id="SM00499"/>
    </source>
</evidence>
<feature type="chain" id="PRO_5047238246" evidence="3">
    <location>
        <begin position="26"/>
        <end position="94"/>
    </location>
</feature>
<feature type="domain" description="Bifunctional inhibitor/plant lipid transfer protein/seed storage helical" evidence="4">
    <location>
        <begin position="28"/>
        <end position="93"/>
    </location>
</feature>
<reference evidence="6" key="1">
    <citation type="submission" date="2025-08" db="UniProtKB">
        <authorList>
            <consortium name="RefSeq"/>
        </authorList>
    </citation>
    <scope>IDENTIFICATION</scope>
    <source>
        <tissue evidence="6">Leaves</tissue>
    </source>
</reference>
<dbReference type="PANTHER" id="PTHR33214:SF69">
    <property type="entry name" value="BIFUNCTIONAL INHIBITOR_LIPID-TRANSFER PROTEIN_SEED STORAGE 2S ALBUMIN SUPERFAMILY PROTEIN"/>
    <property type="match status" value="1"/>
</dbReference>
<keyword evidence="5" id="KW-1185">Reference proteome</keyword>
<accession>A0ABM4U1Q5</accession>
<dbReference type="Proteomes" id="UP001652660">
    <property type="component" value="Chromosome 4c"/>
</dbReference>
<gene>
    <name evidence="6" type="primary">LOC140005039</name>
</gene>
<dbReference type="PANTHER" id="PTHR33214">
    <property type="entry name" value="BIFUNCTIONAL INHIBITOR/LIPID-TRANSFER PROTEIN/SEED STORAGE 2S ALBUMIN SUPERFAMILY PROTEIN"/>
    <property type="match status" value="1"/>
</dbReference>
<evidence type="ECO:0000313" key="6">
    <source>
        <dbReference type="RefSeq" id="XP_071901212.1"/>
    </source>
</evidence>
<evidence type="ECO:0000256" key="2">
    <source>
        <dbReference type="ARBA" id="ARBA00023121"/>
    </source>
</evidence>
<keyword evidence="1" id="KW-0813">Transport</keyword>